<evidence type="ECO:0000313" key="12">
    <source>
        <dbReference type="Proteomes" id="UP001056109"/>
    </source>
</evidence>
<sequence length="564" mass="61555">MIEELSITNLGVIEKARVTFGPGLNSITGETGAGKTMALTSLLLLMGSKTDSSKVRSGAQNAVVEGTFVVPMNSPAVDIVRNAGGDVDLDGEHAVIYISRHVPVNGRSRAYVGGHVVPLGVLKDLSEYLVTVHGQADQLRLKTLGAQRHALDEFGADEIKHATTAYRQQWDTYIELTNRYREFQEKVSQASTERLALEAFIKRVDAVEPYVGEEDELKSKALLLENFEDVRMGMVNAVGALDHDATGALQQLDTAASELKKISAHDSRLVEMAGILTELSSRASDVSNELSYRLSMFEADPQELDEIYQRRSELRALQRELGMGIAEIVERRQSADERLEQVTNPQAMLDSLAHDVEVAREAVWELGKTLYQLRVKYGEKLSKAISTELSELAMKDATFSVEVNLVDEPHSMGVDTVEFKFSPHRTGALMPLGSTASGGEMSRVMLALEVVIAQGLTRRDHTFIFDEVDAGIGGKTALSIGQRLARLGKNFQVIAVTHLAQVAAYADCHITVHKLLHDSGGTTDVRALDHHERTVELARMLSGHAESEAALAHAAELLTSAHVS</sequence>
<dbReference type="EMBL" id="CP099547">
    <property type="protein sequence ID" value="USR78706.1"/>
    <property type="molecule type" value="Genomic_DNA"/>
</dbReference>
<dbReference type="InterPro" id="IPR027417">
    <property type="entry name" value="P-loop_NTPase"/>
</dbReference>
<reference evidence="11" key="1">
    <citation type="submission" date="2022-06" db="EMBL/GenBank/DDBJ databases">
        <title>Complete Genome Sequence of Arcanobacterium pinnipediorum strain DSM 28752 isolated from a harbour seal.</title>
        <authorList>
            <person name="Borowiak M."/>
            <person name="Kreitlow A."/>
            <person name="Alssahen M."/>
            <person name="Malorny B."/>
            <person name="Laemmler C."/>
            <person name="Prenger-Berninghoff E."/>
            <person name="Siebert U."/>
            <person name="Ploetz M."/>
            <person name="Abdulmawjood A."/>
        </authorList>
    </citation>
    <scope>NUCLEOTIDE SEQUENCE</scope>
    <source>
        <strain evidence="11">DSM 28752</strain>
    </source>
</reference>
<keyword evidence="12" id="KW-1185">Reference proteome</keyword>
<keyword evidence="7 9" id="KW-0234">DNA repair</keyword>
<dbReference type="Pfam" id="PF02463">
    <property type="entry name" value="SMC_N"/>
    <property type="match status" value="1"/>
</dbReference>
<dbReference type="NCBIfam" id="TIGR00634">
    <property type="entry name" value="recN"/>
    <property type="match status" value="1"/>
</dbReference>
<dbReference type="Proteomes" id="UP001056109">
    <property type="component" value="Chromosome"/>
</dbReference>
<proteinExistence type="inferred from homology"/>
<dbReference type="PANTHER" id="PTHR11059">
    <property type="entry name" value="DNA REPAIR PROTEIN RECN"/>
    <property type="match status" value="1"/>
</dbReference>
<evidence type="ECO:0000256" key="7">
    <source>
        <dbReference type="ARBA" id="ARBA00023204"/>
    </source>
</evidence>
<dbReference type="SUPFAM" id="SSF52540">
    <property type="entry name" value="P-loop containing nucleoside triphosphate hydrolases"/>
    <property type="match status" value="2"/>
</dbReference>
<organism evidence="11 12">
    <name type="scientific">Arcanobacterium pinnipediorum</name>
    <dbReference type="NCBI Taxonomy" id="1503041"/>
    <lineage>
        <taxon>Bacteria</taxon>
        <taxon>Bacillati</taxon>
        <taxon>Actinomycetota</taxon>
        <taxon>Actinomycetes</taxon>
        <taxon>Actinomycetales</taxon>
        <taxon>Actinomycetaceae</taxon>
        <taxon>Arcanobacterium</taxon>
    </lineage>
</organism>
<evidence type="ECO:0000256" key="1">
    <source>
        <dbReference type="ARBA" id="ARBA00003618"/>
    </source>
</evidence>
<accession>A0ABY5AGT9</accession>
<feature type="domain" description="RecF/RecN/SMC N-terminal" evidence="10">
    <location>
        <begin position="2"/>
        <end position="513"/>
    </location>
</feature>
<name>A0ABY5AGT9_9ACTO</name>
<dbReference type="CDD" id="cd03241">
    <property type="entry name" value="ABC_RecN"/>
    <property type="match status" value="1"/>
</dbReference>
<evidence type="ECO:0000256" key="5">
    <source>
        <dbReference type="ARBA" id="ARBA00022763"/>
    </source>
</evidence>
<comment type="function">
    <text evidence="1 9">May be involved in recombinational repair of damaged DNA.</text>
</comment>
<evidence type="ECO:0000259" key="10">
    <source>
        <dbReference type="Pfam" id="PF02463"/>
    </source>
</evidence>
<evidence type="ECO:0000256" key="3">
    <source>
        <dbReference type="ARBA" id="ARBA00021315"/>
    </source>
</evidence>
<evidence type="ECO:0000256" key="2">
    <source>
        <dbReference type="ARBA" id="ARBA00009441"/>
    </source>
</evidence>
<evidence type="ECO:0000256" key="4">
    <source>
        <dbReference type="ARBA" id="ARBA00022741"/>
    </source>
</evidence>
<keyword evidence="5 9" id="KW-0227">DNA damage</keyword>
<comment type="similarity">
    <text evidence="2 9">Belongs to the RecN family.</text>
</comment>
<evidence type="ECO:0000313" key="11">
    <source>
        <dbReference type="EMBL" id="USR78706.1"/>
    </source>
</evidence>
<keyword evidence="4" id="KW-0547">Nucleotide-binding</keyword>
<dbReference type="RefSeq" id="WP_252672521.1">
    <property type="nucleotide sequence ID" value="NZ_CP099547.1"/>
</dbReference>
<protein>
    <recommendedName>
        <fullName evidence="3 9">DNA repair protein RecN</fullName>
    </recommendedName>
    <alternativeName>
        <fullName evidence="8 9">Recombination protein N</fullName>
    </alternativeName>
</protein>
<gene>
    <name evidence="11" type="primary">recN</name>
    <name evidence="11" type="ORF">NG665_04745</name>
</gene>
<evidence type="ECO:0000256" key="9">
    <source>
        <dbReference type="PIRNR" id="PIRNR003128"/>
    </source>
</evidence>
<dbReference type="PIRSF" id="PIRSF003128">
    <property type="entry name" value="RecN"/>
    <property type="match status" value="1"/>
</dbReference>
<dbReference type="InterPro" id="IPR003395">
    <property type="entry name" value="RecF/RecN/SMC_N"/>
</dbReference>
<keyword evidence="6" id="KW-0067">ATP-binding</keyword>
<evidence type="ECO:0000256" key="8">
    <source>
        <dbReference type="ARBA" id="ARBA00033408"/>
    </source>
</evidence>
<dbReference type="PANTHER" id="PTHR11059:SF0">
    <property type="entry name" value="DNA REPAIR PROTEIN RECN"/>
    <property type="match status" value="1"/>
</dbReference>
<dbReference type="Gene3D" id="3.40.50.300">
    <property type="entry name" value="P-loop containing nucleotide triphosphate hydrolases"/>
    <property type="match status" value="2"/>
</dbReference>
<dbReference type="InterPro" id="IPR004604">
    <property type="entry name" value="DNA_recomb/repair_RecN"/>
</dbReference>
<evidence type="ECO:0000256" key="6">
    <source>
        <dbReference type="ARBA" id="ARBA00022840"/>
    </source>
</evidence>